<reference evidence="4" key="1">
    <citation type="submission" date="2018-11" db="EMBL/GenBank/DDBJ databases">
        <authorList>
            <person name="Alioto T."/>
            <person name="Alioto T."/>
        </authorList>
    </citation>
    <scope>NUCLEOTIDE SEQUENCE</scope>
</reference>
<sequence>MGCCSRASGWSKIGLLCAVCAFGLQAAGYVTNNWMVYNTVLDLNDLRVGLWWFTNCSAEISCFSVLTPDSYKSLTFTLTVGFEGGCAGLLLVAMIMYWCYVAADCSRRRGMAAAIIIFLVLAVCSSAAGLVMWILQIDFPYYVAWSAGLSVVATTFALIAMLCLVPDLKEYPYEKLRKRPSDRKRPLPLEKQTMYTNHGSDKKKGSSLGTDYTQRNSYADVKSSRDFGYDYGARDPYAKNKNFIENDDRFSLHVVTPSRPPRADFFTSKGMHKY</sequence>
<evidence type="ECO:0000313" key="5">
    <source>
        <dbReference type="Proteomes" id="UP000596742"/>
    </source>
</evidence>
<comment type="caution">
    <text evidence="4">The sequence shown here is derived from an EMBL/GenBank/DDBJ whole genome shotgun (WGS) entry which is preliminary data.</text>
</comment>
<name>A0A8B6GR56_MYTGA</name>
<feature type="transmembrane region" description="Helical" evidence="2">
    <location>
        <begin position="76"/>
        <end position="100"/>
    </location>
</feature>
<dbReference type="AlphaFoldDB" id="A0A8B6GR56"/>
<feature type="chain" id="PRO_5032561580" evidence="3">
    <location>
        <begin position="29"/>
        <end position="274"/>
    </location>
</feature>
<dbReference type="EMBL" id="UYJE01008817">
    <property type="protein sequence ID" value="VDI67583.1"/>
    <property type="molecule type" value="Genomic_DNA"/>
</dbReference>
<dbReference type="OrthoDB" id="6060405at2759"/>
<protein>
    <submittedName>
        <fullName evidence="4">Uncharacterized protein</fullName>
    </submittedName>
</protein>
<feature type="transmembrane region" description="Helical" evidence="2">
    <location>
        <begin position="112"/>
        <end position="135"/>
    </location>
</feature>
<evidence type="ECO:0000256" key="1">
    <source>
        <dbReference type="SAM" id="MobiDB-lite"/>
    </source>
</evidence>
<gene>
    <name evidence="4" type="ORF">MGAL_10B018020</name>
</gene>
<evidence type="ECO:0000313" key="4">
    <source>
        <dbReference type="EMBL" id="VDI67583.1"/>
    </source>
</evidence>
<proteinExistence type="predicted"/>
<accession>A0A8B6GR56</accession>
<keyword evidence="2" id="KW-1133">Transmembrane helix</keyword>
<feature type="transmembrane region" description="Helical" evidence="2">
    <location>
        <begin position="141"/>
        <end position="165"/>
    </location>
</feature>
<keyword evidence="3" id="KW-0732">Signal</keyword>
<evidence type="ECO:0000256" key="3">
    <source>
        <dbReference type="SAM" id="SignalP"/>
    </source>
</evidence>
<keyword evidence="5" id="KW-1185">Reference proteome</keyword>
<dbReference type="Proteomes" id="UP000596742">
    <property type="component" value="Unassembled WGS sequence"/>
</dbReference>
<keyword evidence="2" id="KW-0812">Transmembrane</keyword>
<evidence type="ECO:0000256" key="2">
    <source>
        <dbReference type="SAM" id="Phobius"/>
    </source>
</evidence>
<keyword evidence="2" id="KW-0472">Membrane</keyword>
<feature type="region of interest" description="Disordered" evidence="1">
    <location>
        <begin position="179"/>
        <end position="212"/>
    </location>
</feature>
<organism evidence="4 5">
    <name type="scientific">Mytilus galloprovincialis</name>
    <name type="common">Mediterranean mussel</name>
    <dbReference type="NCBI Taxonomy" id="29158"/>
    <lineage>
        <taxon>Eukaryota</taxon>
        <taxon>Metazoa</taxon>
        <taxon>Spiralia</taxon>
        <taxon>Lophotrochozoa</taxon>
        <taxon>Mollusca</taxon>
        <taxon>Bivalvia</taxon>
        <taxon>Autobranchia</taxon>
        <taxon>Pteriomorphia</taxon>
        <taxon>Mytilida</taxon>
        <taxon>Mytiloidea</taxon>
        <taxon>Mytilidae</taxon>
        <taxon>Mytilinae</taxon>
        <taxon>Mytilus</taxon>
    </lineage>
</organism>
<feature type="signal peptide" evidence="3">
    <location>
        <begin position="1"/>
        <end position="28"/>
    </location>
</feature>